<evidence type="ECO:0000256" key="2">
    <source>
        <dbReference type="ARBA" id="ARBA00012513"/>
    </source>
</evidence>
<evidence type="ECO:0000313" key="18">
    <source>
        <dbReference type="Proteomes" id="UP001346149"/>
    </source>
</evidence>
<protein>
    <recommendedName>
        <fullName evidence="2">non-specific serine/threonine protein kinase</fullName>
        <ecNumber evidence="2">2.7.11.1</ecNumber>
    </recommendedName>
</protein>
<feature type="compositionally biased region" description="Polar residues" evidence="15">
    <location>
        <begin position="85"/>
        <end position="111"/>
    </location>
</feature>
<comment type="catalytic activity">
    <reaction evidence="12">
        <text>L-threonyl-[protein] + ATP = O-phospho-L-threonyl-[protein] + ADP + H(+)</text>
        <dbReference type="Rhea" id="RHEA:46608"/>
        <dbReference type="Rhea" id="RHEA-COMP:11060"/>
        <dbReference type="Rhea" id="RHEA-COMP:11605"/>
        <dbReference type="ChEBI" id="CHEBI:15378"/>
        <dbReference type="ChEBI" id="CHEBI:30013"/>
        <dbReference type="ChEBI" id="CHEBI:30616"/>
        <dbReference type="ChEBI" id="CHEBI:61977"/>
        <dbReference type="ChEBI" id="CHEBI:456216"/>
        <dbReference type="EC" id="2.7.11.1"/>
    </reaction>
</comment>
<keyword evidence="18" id="KW-1185">Reference proteome</keyword>
<feature type="region of interest" description="Disordered" evidence="15">
    <location>
        <begin position="80"/>
        <end position="134"/>
    </location>
</feature>
<dbReference type="GO" id="GO:0016020">
    <property type="term" value="C:membrane"/>
    <property type="evidence" value="ECO:0007669"/>
    <property type="project" value="UniProtKB-SubCell"/>
</dbReference>
<keyword evidence="4" id="KW-0597">Phosphoprotein</keyword>
<dbReference type="FunFam" id="3.30.200.20:FF:000083">
    <property type="entry name" value="Putative receptor-like protein kinase"/>
    <property type="match status" value="1"/>
</dbReference>
<dbReference type="GO" id="GO:0005524">
    <property type="term" value="F:ATP binding"/>
    <property type="evidence" value="ECO:0007669"/>
    <property type="project" value="UniProtKB-UniRule"/>
</dbReference>
<keyword evidence="8" id="KW-0418">Kinase</keyword>
<dbReference type="EMBL" id="JAXQNO010000005">
    <property type="protein sequence ID" value="KAK4798219.1"/>
    <property type="molecule type" value="Genomic_DNA"/>
</dbReference>
<keyword evidence="5" id="KW-0808">Transferase</keyword>
<feature type="domain" description="Protein kinase" evidence="16">
    <location>
        <begin position="162"/>
        <end position="430"/>
    </location>
</feature>
<dbReference type="PANTHER" id="PTHR47984">
    <property type="entry name" value="OS01G0323000 PROTEIN"/>
    <property type="match status" value="1"/>
</dbReference>
<comment type="caution">
    <text evidence="17">The sequence shown here is derived from an EMBL/GenBank/DDBJ whole genome shotgun (WGS) entry which is preliminary data.</text>
</comment>
<evidence type="ECO:0000256" key="4">
    <source>
        <dbReference type="ARBA" id="ARBA00022553"/>
    </source>
</evidence>
<evidence type="ECO:0000256" key="11">
    <source>
        <dbReference type="ARBA" id="ARBA00023136"/>
    </source>
</evidence>
<dbReference type="Proteomes" id="UP001346149">
    <property type="component" value="Unassembled WGS sequence"/>
</dbReference>
<dbReference type="PROSITE" id="PS00107">
    <property type="entry name" value="PROTEIN_KINASE_ATP"/>
    <property type="match status" value="1"/>
</dbReference>
<feature type="region of interest" description="Disordered" evidence="15">
    <location>
        <begin position="376"/>
        <end position="430"/>
    </location>
</feature>
<comment type="catalytic activity">
    <reaction evidence="13">
        <text>L-seryl-[protein] + ATP = O-phospho-L-seryl-[protein] + ADP + H(+)</text>
        <dbReference type="Rhea" id="RHEA:17989"/>
        <dbReference type="Rhea" id="RHEA-COMP:9863"/>
        <dbReference type="Rhea" id="RHEA-COMP:11604"/>
        <dbReference type="ChEBI" id="CHEBI:15378"/>
        <dbReference type="ChEBI" id="CHEBI:29999"/>
        <dbReference type="ChEBI" id="CHEBI:30616"/>
        <dbReference type="ChEBI" id="CHEBI:83421"/>
        <dbReference type="ChEBI" id="CHEBI:456216"/>
        <dbReference type="EC" id="2.7.11.1"/>
    </reaction>
</comment>
<evidence type="ECO:0000256" key="15">
    <source>
        <dbReference type="SAM" id="MobiDB-lite"/>
    </source>
</evidence>
<keyword evidence="10" id="KW-1133">Transmembrane helix</keyword>
<keyword evidence="6" id="KW-0812">Transmembrane</keyword>
<dbReference type="InterPro" id="IPR052232">
    <property type="entry name" value="RLK_Ser/Thr-Kinase"/>
</dbReference>
<dbReference type="Pfam" id="PF07714">
    <property type="entry name" value="PK_Tyr_Ser-Thr"/>
    <property type="match status" value="2"/>
</dbReference>
<dbReference type="SUPFAM" id="SSF56112">
    <property type="entry name" value="Protein kinase-like (PK-like)"/>
    <property type="match status" value="1"/>
</dbReference>
<name>A0AAN7M3Y7_TRANT</name>
<evidence type="ECO:0000313" key="17">
    <source>
        <dbReference type="EMBL" id="KAK4798219.1"/>
    </source>
</evidence>
<evidence type="ECO:0000259" key="16">
    <source>
        <dbReference type="PROSITE" id="PS50011"/>
    </source>
</evidence>
<keyword evidence="7 14" id="KW-0547">Nucleotide-binding</keyword>
<feature type="compositionally biased region" description="Basic and acidic residues" evidence="15">
    <location>
        <begin position="400"/>
        <end position="410"/>
    </location>
</feature>
<dbReference type="InterPro" id="IPR017441">
    <property type="entry name" value="Protein_kinase_ATP_BS"/>
</dbReference>
<dbReference type="Gene3D" id="1.10.510.10">
    <property type="entry name" value="Transferase(Phosphotransferase) domain 1"/>
    <property type="match status" value="1"/>
</dbReference>
<dbReference type="Gene3D" id="3.30.200.20">
    <property type="entry name" value="Phosphorylase Kinase, domain 1"/>
    <property type="match status" value="1"/>
</dbReference>
<dbReference type="PROSITE" id="PS50011">
    <property type="entry name" value="PROTEIN_KINASE_DOM"/>
    <property type="match status" value="1"/>
</dbReference>
<dbReference type="InterPro" id="IPR000719">
    <property type="entry name" value="Prot_kinase_dom"/>
</dbReference>
<feature type="binding site" evidence="14">
    <location>
        <position position="191"/>
    </location>
    <ligand>
        <name>ATP</name>
        <dbReference type="ChEBI" id="CHEBI:30616"/>
    </ligand>
</feature>
<evidence type="ECO:0000256" key="14">
    <source>
        <dbReference type="PROSITE-ProRule" id="PRU10141"/>
    </source>
</evidence>
<evidence type="ECO:0000256" key="5">
    <source>
        <dbReference type="ARBA" id="ARBA00022679"/>
    </source>
</evidence>
<dbReference type="InterPro" id="IPR011009">
    <property type="entry name" value="Kinase-like_dom_sf"/>
</dbReference>
<evidence type="ECO:0000256" key="3">
    <source>
        <dbReference type="ARBA" id="ARBA00022527"/>
    </source>
</evidence>
<evidence type="ECO:0000256" key="8">
    <source>
        <dbReference type="ARBA" id="ARBA00022777"/>
    </source>
</evidence>
<evidence type="ECO:0000256" key="12">
    <source>
        <dbReference type="ARBA" id="ARBA00047899"/>
    </source>
</evidence>
<feature type="compositionally biased region" description="Basic and acidic residues" evidence="15">
    <location>
        <begin position="419"/>
        <end position="430"/>
    </location>
</feature>
<keyword evidence="11" id="KW-0472">Membrane</keyword>
<keyword evidence="3" id="KW-0723">Serine/threonine-protein kinase</keyword>
<dbReference type="InterPro" id="IPR001245">
    <property type="entry name" value="Ser-Thr/Tyr_kinase_cat_dom"/>
</dbReference>
<dbReference type="PANTHER" id="PTHR47984:SF14">
    <property type="entry name" value="OS01G0323000 PROTEIN"/>
    <property type="match status" value="1"/>
</dbReference>
<reference evidence="17 18" key="1">
    <citation type="journal article" date="2023" name="Hortic Res">
        <title>Pangenome of water caltrop reveals structural variations and asymmetric subgenome divergence after allopolyploidization.</title>
        <authorList>
            <person name="Zhang X."/>
            <person name="Chen Y."/>
            <person name="Wang L."/>
            <person name="Yuan Y."/>
            <person name="Fang M."/>
            <person name="Shi L."/>
            <person name="Lu R."/>
            <person name="Comes H.P."/>
            <person name="Ma Y."/>
            <person name="Chen Y."/>
            <person name="Huang G."/>
            <person name="Zhou Y."/>
            <person name="Zheng Z."/>
            <person name="Qiu Y."/>
        </authorList>
    </citation>
    <scope>NUCLEOTIDE SEQUENCE [LARGE SCALE GENOMIC DNA]</scope>
    <source>
        <strain evidence="17">F231</strain>
    </source>
</reference>
<evidence type="ECO:0000256" key="9">
    <source>
        <dbReference type="ARBA" id="ARBA00022840"/>
    </source>
</evidence>
<evidence type="ECO:0000256" key="7">
    <source>
        <dbReference type="ARBA" id="ARBA00022741"/>
    </source>
</evidence>
<sequence length="430" mass="47672">MNILSQGVGVGGDSIEGSSLTILMVLSLCFIRRRKPRRGKEVLNLTQLPKISQEIKEISIDEASANKTITHEGTILSFKEKQSDVSRNGDNSSQSGSFNNLEKKNAASQSEEYGKKGQASASVHTTSNSITTPPLSGLPEFSHLGWGHWFTLRDLEVATGRFSKDNVIGEGGYGVVYRGYLVNGTPVAVKKLLNNLGQAEKEFRVEVEAIGHVRHKNLVRLLGYCIEGTHRLLVYEYVSHGNLEQWLHGGMRQHGFLTWEARIKVLLGTAKAYVAPEYANSGLLNEKSDIYSFGVVLLEAITGRDPVDYGRPAPEVNLVDWLKMMVGSRRSEEVLDPNLDARPSTSALKRALLTALRCLDPDADKRPKMSQVVRMLESEEYPIPREDRRRRSRQATNPEAEPRKGSDKSGDNNISLKSDSIRNKENTEGG</sequence>
<proteinExistence type="predicted"/>
<dbReference type="EC" id="2.7.11.1" evidence="2"/>
<organism evidence="17 18">
    <name type="scientific">Trapa natans</name>
    <name type="common">Water chestnut</name>
    <dbReference type="NCBI Taxonomy" id="22666"/>
    <lineage>
        <taxon>Eukaryota</taxon>
        <taxon>Viridiplantae</taxon>
        <taxon>Streptophyta</taxon>
        <taxon>Embryophyta</taxon>
        <taxon>Tracheophyta</taxon>
        <taxon>Spermatophyta</taxon>
        <taxon>Magnoliopsida</taxon>
        <taxon>eudicotyledons</taxon>
        <taxon>Gunneridae</taxon>
        <taxon>Pentapetalae</taxon>
        <taxon>rosids</taxon>
        <taxon>malvids</taxon>
        <taxon>Myrtales</taxon>
        <taxon>Lythraceae</taxon>
        <taxon>Trapa</taxon>
    </lineage>
</organism>
<evidence type="ECO:0000256" key="1">
    <source>
        <dbReference type="ARBA" id="ARBA00004167"/>
    </source>
</evidence>
<comment type="subcellular location">
    <subcellularLocation>
        <location evidence="1">Membrane</location>
        <topology evidence="1">Single-pass membrane protein</topology>
    </subcellularLocation>
</comment>
<dbReference type="AlphaFoldDB" id="A0AAN7M3Y7"/>
<feature type="compositionally biased region" description="Polar residues" evidence="15">
    <location>
        <begin position="119"/>
        <end position="134"/>
    </location>
</feature>
<dbReference type="FunFam" id="1.10.510.10:FF:000035">
    <property type="entry name" value="Putative receptor-like serine/threonine-protein kinase"/>
    <property type="match status" value="1"/>
</dbReference>
<keyword evidence="9 14" id="KW-0067">ATP-binding</keyword>
<evidence type="ECO:0000256" key="13">
    <source>
        <dbReference type="ARBA" id="ARBA00048679"/>
    </source>
</evidence>
<evidence type="ECO:0000256" key="6">
    <source>
        <dbReference type="ARBA" id="ARBA00022692"/>
    </source>
</evidence>
<gene>
    <name evidence="17" type="ORF">SAY86_030545</name>
</gene>
<accession>A0AAN7M3Y7</accession>
<evidence type="ECO:0000256" key="10">
    <source>
        <dbReference type="ARBA" id="ARBA00022989"/>
    </source>
</evidence>
<dbReference type="GO" id="GO:0004674">
    <property type="term" value="F:protein serine/threonine kinase activity"/>
    <property type="evidence" value="ECO:0007669"/>
    <property type="project" value="UniProtKB-KW"/>
</dbReference>